<dbReference type="AlphaFoldDB" id="A0A820J809"/>
<evidence type="ECO:0000313" key="2">
    <source>
        <dbReference type="Proteomes" id="UP000663881"/>
    </source>
</evidence>
<feature type="non-terminal residue" evidence="1">
    <location>
        <position position="33"/>
    </location>
</feature>
<dbReference type="EMBL" id="CAJOAY010018627">
    <property type="protein sequence ID" value="CAF4322844.1"/>
    <property type="molecule type" value="Genomic_DNA"/>
</dbReference>
<comment type="caution">
    <text evidence="1">The sequence shown here is derived from an EMBL/GenBank/DDBJ whole genome shotgun (WGS) entry which is preliminary data.</text>
</comment>
<evidence type="ECO:0000313" key="1">
    <source>
        <dbReference type="EMBL" id="CAF4322844.1"/>
    </source>
</evidence>
<reference evidence="1" key="1">
    <citation type="submission" date="2021-02" db="EMBL/GenBank/DDBJ databases">
        <authorList>
            <person name="Nowell W R."/>
        </authorList>
    </citation>
    <scope>NUCLEOTIDE SEQUENCE</scope>
</reference>
<accession>A0A820J809</accession>
<sequence>MLASIRDGTEFMVAVHYLPQGYLWASTLTYIQV</sequence>
<proteinExistence type="predicted"/>
<name>A0A820J809_9BILA</name>
<feature type="non-terminal residue" evidence="1">
    <location>
        <position position="1"/>
    </location>
</feature>
<protein>
    <submittedName>
        <fullName evidence="1">Uncharacterized protein</fullName>
    </submittedName>
</protein>
<organism evidence="1 2">
    <name type="scientific">Adineta steineri</name>
    <dbReference type="NCBI Taxonomy" id="433720"/>
    <lineage>
        <taxon>Eukaryota</taxon>
        <taxon>Metazoa</taxon>
        <taxon>Spiralia</taxon>
        <taxon>Gnathifera</taxon>
        <taxon>Rotifera</taxon>
        <taxon>Eurotatoria</taxon>
        <taxon>Bdelloidea</taxon>
        <taxon>Adinetida</taxon>
        <taxon>Adinetidae</taxon>
        <taxon>Adineta</taxon>
    </lineage>
</organism>
<dbReference type="Proteomes" id="UP000663881">
    <property type="component" value="Unassembled WGS sequence"/>
</dbReference>
<gene>
    <name evidence="1" type="ORF">OKA104_LOCUS47343</name>
</gene>